<reference evidence="9" key="2">
    <citation type="submission" date="2020-05" db="UniProtKB">
        <authorList>
            <consortium name="EnsemblMetazoa"/>
        </authorList>
    </citation>
    <scope>IDENTIFICATION</scope>
    <source>
        <strain evidence="9">IAEA</strain>
    </source>
</reference>
<feature type="transmembrane region" description="Helical" evidence="8">
    <location>
        <begin position="167"/>
        <end position="189"/>
    </location>
</feature>
<evidence type="ECO:0000256" key="3">
    <source>
        <dbReference type="ARBA" id="ARBA00022692"/>
    </source>
</evidence>
<keyword evidence="10" id="KW-1185">Reference proteome</keyword>
<dbReference type="PANTHER" id="PTHR13598:SF1">
    <property type="entry name" value="AT07567P-RELATED"/>
    <property type="match status" value="1"/>
</dbReference>
<feature type="transmembrane region" description="Helical" evidence="8">
    <location>
        <begin position="282"/>
        <end position="298"/>
    </location>
</feature>
<dbReference type="EnsemblMetazoa" id="GPAI043014-RA">
    <property type="protein sequence ID" value="GPAI043014-PA"/>
    <property type="gene ID" value="GPAI043014"/>
</dbReference>
<keyword evidence="4" id="KW-0732">Signal</keyword>
<sequence>MHLISLMLLFGIFLTHNGLWITSSEKPVNFMQPGSMLVHTPFKRGVFNREMQIYCYRGTSKSLSRLLESIVFQLDVDGDDYVQYEGSTPAEVKKHYYENRSFMNMNLFSQKRQSLSPFAQRCFFIDTDHTYGIYLKQTTVDYRRLSLLLGGILMFFFAGILTTNAIFYYIFGTIIGVFASILLIVWVFGKLLPKRTMMYGIVIGGWAVGFYLLRSLWDNIQIILLTHAQYFASYVAITGLLSFLFCYRQGPPTNERSQNIVKWLIQIMALASIYLSSQYKEAVVVIMMGIIVLNYVPLKKMLQERNSDKHVLLESDDKLLKPLESNNNFDSGTDTSFSEFELNTQRLYPLPNGSYILSKDCPILTRIHGNNMENRPKLEKDTSRIHYTTLIISKKRLKAPVSVSERLTSDKQTHLTKSLVLHQKGQIIKKNEKSKRS</sequence>
<keyword evidence="6 8" id="KW-0472">Membrane</keyword>
<evidence type="ECO:0000256" key="7">
    <source>
        <dbReference type="ARBA" id="ARBA00023242"/>
    </source>
</evidence>
<evidence type="ECO:0000256" key="8">
    <source>
        <dbReference type="SAM" id="Phobius"/>
    </source>
</evidence>
<feature type="transmembrane region" description="Helical" evidence="8">
    <location>
        <begin position="6"/>
        <end position="22"/>
    </location>
</feature>
<organism evidence="9 10">
    <name type="scientific">Glossina pallidipes</name>
    <name type="common">Tsetse fly</name>
    <dbReference type="NCBI Taxonomy" id="7398"/>
    <lineage>
        <taxon>Eukaryota</taxon>
        <taxon>Metazoa</taxon>
        <taxon>Ecdysozoa</taxon>
        <taxon>Arthropoda</taxon>
        <taxon>Hexapoda</taxon>
        <taxon>Insecta</taxon>
        <taxon>Pterygota</taxon>
        <taxon>Neoptera</taxon>
        <taxon>Endopterygota</taxon>
        <taxon>Diptera</taxon>
        <taxon>Brachycera</taxon>
        <taxon>Muscomorpha</taxon>
        <taxon>Hippoboscoidea</taxon>
        <taxon>Glossinidae</taxon>
        <taxon>Glossina</taxon>
    </lineage>
</organism>
<dbReference type="Proteomes" id="UP000092445">
    <property type="component" value="Unassembled WGS sequence"/>
</dbReference>
<keyword evidence="5 8" id="KW-1133">Transmembrane helix</keyword>
<proteinExistence type="inferred from homology"/>
<evidence type="ECO:0000313" key="10">
    <source>
        <dbReference type="Proteomes" id="UP000092445"/>
    </source>
</evidence>
<keyword evidence="3 8" id="KW-0812">Transmembrane</keyword>
<evidence type="ECO:0000313" key="9">
    <source>
        <dbReference type="EnsemblMetazoa" id="GPAI043014-PA"/>
    </source>
</evidence>
<evidence type="ECO:0000256" key="1">
    <source>
        <dbReference type="ARBA" id="ARBA00004575"/>
    </source>
</evidence>
<keyword evidence="7" id="KW-0539">Nucleus</keyword>
<name>A0A1B0AEB0_GLOPL</name>
<dbReference type="GO" id="GO:0005637">
    <property type="term" value="C:nuclear inner membrane"/>
    <property type="evidence" value="ECO:0007669"/>
    <property type="project" value="UniProtKB-SubCell"/>
</dbReference>
<feature type="transmembrane region" description="Helical" evidence="8">
    <location>
        <begin position="145"/>
        <end position="161"/>
    </location>
</feature>
<feature type="transmembrane region" description="Helical" evidence="8">
    <location>
        <begin position="259"/>
        <end position="276"/>
    </location>
</feature>
<dbReference type="PANTHER" id="PTHR13598">
    <property type="entry name" value="AT07567P-RELATED"/>
    <property type="match status" value="1"/>
</dbReference>
<accession>A0A1B0AEB0</accession>
<evidence type="ECO:0000256" key="2">
    <source>
        <dbReference type="ARBA" id="ARBA00005748"/>
    </source>
</evidence>
<feature type="transmembrane region" description="Helical" evidence="8">
    <location>
        <begin position="229"/>
        <end position="247"/>
    </location>
</feature>
<dbReference type="InterPro" id="IPR019358">
    <property type="entry name" value="NEMP_fam"/>
</dbReference>
<reference evidence="10" key="1">
    <citation type="submission" date="2014-03" db="EMBL/GenBank/DDBJ databases">
        <authorList>
            <person name="Aksoy S."/>
            <person name="Warren W."/>
            <person name="Wilson R.K."/>
        </authorList>
    </citation>
    <scope>NUCLEOTIDE SEQUENCE [LARGE SCALE GENOMIC DNA]</scope>
    <source>
        <strain evidence="10">IAEA</strain>
    </source>
</reference>
<dbReference type="Pfam" id="PF10225">
    <property type="entry name" value="NEMP"/>
    <property type="match status" value="1"/>
</dbReference>
<evidence type="ECO:0000256" key="5">
    <source>
        <dbReference type="ARBA" id="ARBA00022989"/>
    </source>
</evidence>
<comment type="subcellular location">
    <subcellularLocation>
        <location evidence="1">Nucleus inner membrane</location>
        <topology evidence="1">Multi-pass membrane protein</topology>
        <orientation evidence="1">Nucleoplasmic side</orientation>
    </subcellularLocation>
</comment>
<evidence type="ECO:0000256" key="6">
    <source>
        <dbReference type="ARBA" id="ARBA00023136"/>
    </source>
</evidence>
<feature type="transmembrane region" description="Helical" evidence="8">
    <location>
        <begin position="196"/>
        <end position="217"/>
    </location>
</feature>
<comment type="similarity">
    <text evidence="2">Belongs to the NEMP family.</text>
</comment>
<evidence type="ECO:0000256" key="4">
    <source>
        <dbReference type="ARBA" id="ARBA00022729"/>
    </source>
</evidence>
<protein>
    <submittedName>
        <fullName evidence="9">Uncharacterized protein</fullName>
    </submittedName>
</protein>
<dbReference type="VEuPathDB" id="VectorBase:GPAI043014"/>
<dbReference type="AlphaFoldDB" id="A0A1B0AEB0"/>